<evidence type="ECO:0000256" key="1">
    <source>
        <dbReference type="SAM" id="MobiDB-lite"/>
    </source>
</evidence>
<comment type="caution">
    <text evidence="2">The sequence shown here is derived from an EMBL/GenBank/DDBJ whole genome shotgun (WGS) entry which is preliminary data.</text>
</comment>
<dbReference type="Proteomes" id="UP000606786">
    <property type="component" value="Unassembled WGS sequence"/>
</dbReference>
<protein>
    <submittedName>
        <fullName evidence="2">(Mediterranean fruit fly) hypothetical protein</fullName>
    </submittedName>
</protein>
<evidence type="ECO:0000313" key="3">
    <source>
        <dbReference type="Proteomes" id="UP000606786"/>
    </source>
</evidence>
<dbReference type="AlphaFoldDB" id="A0A811U6M3"/>
<feature type="region of interest" description="Disordered" evidence="1">
    <location>
        <begin position="1"/>
        <end position="26"/>
    </location>
</feature>
<accession>A0A811U6M3</accession>
<evidence type="ECO:0000313" key="2">
    <source>
        <dbReference type="EMBL" id="CAD6993637.1"/>
    </source>
</evidence>
<keyword evidence="3" id="KW-1185">Reference proteome</keyword>
<dbReference type="EMBL" id="CAJHJT010000001">
    <property type="protein sequence ID" value="CAD6993637.1"/>
    <property type="molecule type" value="Genomic_DNA"/>
</dbReference>
<proteinExistence type="predicted"/>
<reference evidence="2" key="1">
    <citation type="submission" date="2020-11" db="EMBL/GenBank/DDBJ databases">
        <authorList>
            <person name="Whitehead M."/>
        </authorList>
    </citation>
    <scope>NUCLEOTIDE SEQUENCE</scope>
    <source>
        <strain evidence="2">EGII</strain>
    </source>
</reference>
<organism evidence="2 3">
    <name type="scientific">Ceratitis capitata</name>
    <name type="common">Mediterranean fruit fly</name>
    <name type="synonym">Tephritis capitata</name>
    <dbReference type="NCBI Taxonomy" id="7213"/>
    <lineage>
        <taxon>Eukaryota</taxon>
        <taxon>Metazoa</taxon>
        <taxon>Ecdysozoa</taxon>
        <taxon>Arthropoda</taxon>
        <taxon>Hexapoda</taxon>
        <taxon>Insecta</taxon>
        <taxon>Pterygota</taxon>
        <taxon>Neoptera</taxon>
        <taxon>Endopterygota</taxon>
        <taxon>Diptera</taxon>
        <taxon>Brachycera</taxon>
        <taxon>Muscomorpha</taxon>
        <taxon>Tephritoidea</taxon>
        <taxon>Tephritidae</taxon>
        <taxon>Ceratitis</taxon>
        <taxon>Ceratitis</taxon>
    </lineage>
</organism>
<feature type="compositionally biased region" description="Basic and acidic residues" evidence="1">
    <location>
        <begin position="1"/>
        <end position="18"/>
    </location>
</feature>
<gene>
    <name evidence="2" type="ORF">CCAP1982_LOCUS2447</name>
</gene>
<name>A0A811U6M3_CERCA</name>
<sequence>MTIKTADDDTFDNKDSKQTNKQTNNQIEQQRFLQQAHVWQTDSTCGCITSSSFFFTNHYDDVFGRIG</sequence>